<dbReference type="Proteomes" id="UP000001072">
    <property type="component" value="Unassembled WGS sequence"/>
</dbReference>
<dbReference type="InParanoid" id="F4RXI7"/>
<dbReference type="KEGG" id="mlr:MELLADRAFT_90612"/>
<organism evidence="3">
    <name type="scientific">Melampsora larici-populina (strain 98AG31 / pathotype 3-4-7)</name>
    <name type="common">Poplar leaf rust fungus</name>
    <dbReference type="NCBI Taxonomy" id="747676"/>
    <lineage>
        <taxon>Eukaryota</taxon>
        <taxon>Fungi</taxon>
        <taxon>Dikarya</taxon>
        <taxon>Basidiomycota</taxon>
        <taxon>Pucciniomycotina</taxon>
        <taxon>Pucciniomycetes</taxon>
        <taxon>Pucciniales</taxon>
        <taxon>Melampsoraceae</taxon>
        <taxon>Melampsora</taxon>
    </lineage>
</organism>
<name>F4RXI7_MELLP</name>
<dbReference type="RefSeq" id="XP_007413764.1">
    <property type="nucleotide sequence ID" value="XM_007413702.1"/>
</dbReference>
<feature type="compositionally biased region" description="Basic and acidic residues" evidence="1">
    <location>
        <begin position="125"/>
        <end position="139"/>
    </location>
</feature>
<keyword evidence="3" id="KW-1185">Reference proteome</keyword>
<gene>
    <name evidence="2" type="ORF">MELLADRAFT_90612</name>
</gene>
<dbReference type="AlphaFoldDB" id="F4RXI7"/>
<reference evidence="3" key="1">
    <citation type="journal article" date="2011" name="Proc. Natl. Acad. Sci. U.S.A.">
        <title>Obligate biotrophy features unraveled by the genomic analysis of rust fungi.</title>
        <authorList>
            <person name="Duplessis S."/>
            <person name="Cuomo C.A."/>
            <person name="Lin Y.-C."/>
            <person name="Aerts A."/>
            <person name="Tisserant E."/>
            <person name="Veneault-Fourrey C."/>
            <person name="Joly D.L."/>
            <person name="Hacquard S."/>
            <person name="Amselem J."/>
            <person name="Cantarel B.L."/>
            <person name="Chiu R."/>
            <person name="Coutinho P.M."/>
            <person name="Feau N."/>
            <person name="Field M."/>
            <person name="Frey P."/>
            <person name="Gelhaye E."/>
            <person name="Goldberg J."/>
            <person name="Grabherr M.G."/>
            <person name="Kodira C.D."/>
            <person name="Kohler A."/>
            <person name="Kuees U."/>
            <person name="Lindquist E.A."/>
            <person name="Lucas S.M."/>
            <person name="Mago R."/>
            <person name="Mauceli E."/>
            <person name="Morin E."/>
            <person name="Murat C."/>
            <person name="Pangilinan J.L."/>
            <person name="Park R."/>
            <person name="Pearson M."/>
            <person name="Quesneville H."/>
            <person name="Rouhier N."/>
            <person name="Sakthikumar S."/>
            <person name="Salamov A.A."/>
            <person name="Schmutz J."/>
            <person name="Selles B."/>
            <person name="Shapiro H."/>
            <person name="Tanguay P."/>
            <person name="Tuskan G.A."/>
            <person name="Henrissat B."/>
            <person name="Van de Peer Y."/>
            <person name="Rouze P."/>
            <person name="Ellis J.G."/>
            <person name="Dodds P.N."/>
            <person name="Schein J.E."/>
            <person name="Zhong S."/>
            <person name="Hamelin R.C."/>
            <person name="Grigoriev I.V."/>
            <person name="Szabo L.J."/>
            <person name="Martin F."/>
        </authorList>
    </citation>
    <scope>NUCLEOTIDE SEQUENCE [LARGE SCALE GENOMIC DNA]</scope>
    <source>
        <strain evidence="3">98AG31 / pathotype 3-4-7</strain>
    </source>
</reference>
<evidence type="ECO:0000256" key="1">
    <source>
        <dbReference type="SAM" id="MobiDB-lite"/>
    </source>
</evidence>
<sequence>MLSFNETLQKIEELCNHCPGLREGTRKDPTYMTFSNAAVADPDEGMWYSVNSNLDTVYGKDCINQNILKGRFGLPMVVIWIKDARKHHTWDADSDKLVKIKLDNIITALIEFYIQLKSDAGAVDKNPDKQPSREKRKTSETLQRPSKQLRTASTSTKQLTIIVLSSDNQKHHKSDDDSDPVFIGGTFPKNLTGGSFPKKHKIIELCPLSKPGENCSRCQVEDRPGGKDLACHCGAKRIWLNGGRVRVAKNHWASEACKEKTDDLKETTELTSYFGRSVTAKNTIELDCPGLNNDTWKQDRAVQSIATFVTRSFSIYCGNVRHEICQELFGQLAQESKLTPAQKSQLITTLDARSKWQIKRHGDRNSIYSSQCSKTFMAKKTIKNAYAESETIKYGRDNYMSDNINAFTPTVLKSKDARLLSTSIEKASKGDFSEFCTVLAASARNGLFANRDATRGLIKAVAVKAERENAGKTTRGMKIDLCLDEFVMTLGAISPRALNLFNDNFAGRSTRSLRMIRAREGMQLLDGIQFDNFKRIAQVLKDLGYSGPVAAASDQTVCVKRLRYHNGCLVGAQGGDIPFGDPSELPELVKNVIKNKELCSKMRAYTLQVPLPNVPTFVVALIASCDKETSEDILKNHTKFLELSQDAGINILSIGADGAPTELCAQTMLAETATQYISYSNPTYNIHVKVPLIGHPPRPVVMVQDPKHARKTGANQLSSGARLLVIGQHHISIQQIAAILQSGRSPLLHKDVFDCDKQDDGRAFQTLNSRTLALILAHREFYPTTPFLPWKHGSEPCEHIFGWMRIISPRFTVLDARMMLPKIHAIVKNIMSGKMKIPPSEHMHSGYQYAFSDEPENNLLEFLAEFPTDEEISEDLAIAHKRANQLSLIAGMGSLVSLIEDVPGPDLDEVAENSPENLSDISVCATQHYNIEYGYTEGEMREKQALEAAAHLTKEQNSLAKRSNGYIKSAQSGVFR</sequence>
<dbReference type="GeneID" id="18935628"/>
<proteinExistence type="predicted"/>
<dbReference type="HOGENOM" id="CLU_009065_0_1_1"/>
<protein>
    <submittedName>
        <fullName evidence="2">Uncharacterized protein</fullName>
    </submittedName>
</protein>
<accession>F4RXI7</accession>
<feature type="region of interest" description="Disordered" evidence="1">
    <location>
        <begin position="123"/>
        <end position="154"/>
    </location>
</feature>
<dbReference type="eggNOG" id="ENOG502QUPU">
    <property type="taxonomic scope" value="Eukaryota"/>
</dbReference>
<dbReference type="EMBL" id="GL883127">
    <property type="protein sequence ID" value="EGG02971.1"/>
    <property type="molecule type" value="Genomic_DNA"/>
</dbReference>
<evidence type="ECO:0000313" key="3">
    <source>
        <dbReference type="Proteomes" id="UP000001072"/>
    </source>
</evidence>
<evidence type="ECO:0000313" key="2">
    <source>
        <dbReference type="EMBL" id="EGG02971.1"/>
    </source>
</evidence>
<dbReference type="VEuPathDB" id="FungiDB:MELLADRAFT_90612"/>
<dbReference type="OrthoDB" id="2436145at2759"/>
<feature type="compositionally biased region" description="Polar residues" evidence="1">
    <location>
        <begin position="140"/>
        <end position="154"/>
    </location>
</feature>